<dbReference type="EMBL" id="AUPL01005606">
    <property type="protein sequence ID" value="ESL06717.1"/>
    <property type="molecule type" value="Genomic_DNA"/>
</dbReference>
<feature type="signal peptide" evidence="2">
    <location>
        <begin position="1"/>
        <end position="31"/>
    </location>
</feature>
<evidence type="ECO:0000256" key="1">
    <source>
        <dbReference type="SAM" id="Phobius"/>
    </source>
</evidence>
<evidence type="ECO:0000313" key="4">
    <source>
        <dbReference type="Proteomes" id="UP000031737"/>
    </source>
</evidence>
<dbReference type="VEuPathDB" id="TriTrypDB:TRSC58_05606"/>
<protein>
    <submittedName>
        <fullName evidence="3">Uncharacterized protein</fullName>
    </submittedName>
</protein>
<keyword evidence="1" id="KW-0812">Transmembrane</keyword>
<dbReference type="OrthoDB" id="241311at2759"/>
<keyword evidence="2" id="KW-0732">Signal</keyword>
<organism evidence="3 4">
    <name type="scientific">Trypanosoma rangeli SC58</name>
    <dbReference type="NCBI Taxonomy" id="429131"/>
    <lineage>
        <taxon>Eukaryota</taxon>
        <taxon>Discoba</taxon>
        <taxon>Euglenozoa</taxon>
        <taxon>Kinetoplastea</taxon>
        <taxon>Metakinetoplastina</taxon>
        <taxon>Trypanosomatida</taxon>
        <taxon>Trypanosomatidae</taxon>
        <taxon>Trypanosoma</taxon>
        <taxon>Herpetosoma</taxon>
    </lineage>
</organism>
<feature type="chain" id="PRO_5001601379" evidence="2">
    <location>
        <begin position="32"/>
        <end position="280"/>
    </location>
</feature>
<proteinExistence type="predicted"/>
<sequence length="280" mass="31292">MRMTYPTTFRAKMLTNVLIFVAILASQVCRAEETADALQLTRKEGPVELLRLENVRWRAAWGTRNVGEDVSVETHLTGWDDLGEARITAPAGERMVTVTIPLHFTSLLCEESRKSVGGSLRGRCTLRSSSTLSQNEFFFEYRVMQKATEAGGGAVTEPQVSQTCRLYEEDARSGTELEVGTATYDVKDNVGDDQTYVISIWLKPTRAAQVQGAWLPAALRLTGVSMDEEERRHWMRRAASTVVGRWGCPLLAVLVLYSALWALEKMVARRHPQSAKSKHD</sequence>
<keyword evidence="1" id="KW-1133">Transmembrane helix</keyword>
<evidence type="ECO:0000256" key="2">
    <source>
        <dbReference type="SAM" id="SignalP"/>
    </source>
</evidence>
<evidence type="ECO:0000313" key="3">
    <source>
        <dbReference type="EMBL" id="ESL06717.1"/>
    </source>
</evidence>
<name>A0A061J0B4_TRYRA</name>
<dbReference type="AlphaFoldDB" id="A0A061J0B4"/>
<dbReference type="Proteomes" id="UP000031737">
    <property type="component" value="Unassembled WGS sequence"/>
</dbReference>
<feature type="transmembrane region" description="Helical" evidence="1">
    <location>
        <begin position="243"/>
        <end position="263"/>
    </location>
</feature>
<reference evidence="3 4" key="1">
    <citation type="submission" date="2013-07" db="EMBL/GenBank/DDBJ databases">
        <authorList>
            <person name="Stoco P.H."/>
            <person name="Wagner G."/>
            <person name="Gerber A."/>
            <person name="Zaha A."/>
            <person name="Thompson C."/>
            <person name="Bartholomeu D.C."/>
            <person name="Luckemeyer D.D."/>
            <person name="Bahia D."/>
            <person name="Loreto E."/>
            <person name="Prestes E.B."/>
            <person name="Lima F.M."/>
            <person name="Rodrigues-Luiz G."/>
            <person name="Vallejo G.A."/>
            <person name="Filho J.F."/>
            <person name="Monteiro K.M."/>
            <person name="Tyler K.M."/>
            <person name="de Almeida L.G."/>
            <person name="Ortiz M.F."/>
            <person name="Siervo M.A."/>
            <person name="de Moraes M.H."/>
            <person name="Cunha O.L."/>
            <person name="Mendonca-Neto R."/>
            <person name="Silva R."/>
            <person name="Teixeira S.M."/>
            <person name="Murta S.M."/>
            <person name="Sincero T.C."/>
            <person name="Mendes T.A."/>
            <person name="Urmenyi T.P."/>
            <person name="Silva V.G."/>
            <person name="da Rocha W.D."/>
            <person name="Andersson B."/>
            <person name="Romanha A.J."/>
            <person name="Steindel M."/>
            <person name="de Vasconcelos A.T."/>
            <person name="Grisard E.C."/>
        </authorList>
    </citation>
    <scope>NUCLEOTIDE SEQUENCE [LARGE SCALE GENOMIC DNA]</scope>
    <source>
        <strain evidence="3 4">SC58</strain>
    </source>
</reference>
<comment type="caution">
    <text evidence="3">The sequence shown here is derived from an EMBL/GenBank/DDBJ whole genome shotgun (WGS) entry which is preliminary data.</text>
</comment>
<keyword evidence="1" id="KW-0472">Membrane</keyword>
<gene>
    <name evidence="3" type="ORF">TRSC58_05606</name>
</gene>
<keyword evidence="4" id="KW-1185">Reference proteome</keyword>
<accession>A0A061J0B4</accession>